<dbReference type="RefSeq" id="WP_115493816.1">
    <property type="nucleotide sequence ID" value="NZ_QRBE01000001.1"/>
</dbReference>
<keyword evidence="9" id="KW-1185">Reference proteome</keyword>
<keyword evidence="3 6" id="KW-1133">Transmembrane helix</keyword>
<accession>A0A370X904</accession>
<dbReference type="Pfam" id="PF03544">
    <property type="entry name" value="TonB_C"/>
    <property type="match status" value="1"/>
</dbReference>
<evidence type="ECO:0000256" key="4">
    <source>
        <dbReference type="ARBA" id="ARBA00023136"/>
    </source>
</evidence>
<dbReference type="Proteomes" id="UP000254258">
    <property type="component" value="Unassembled WGS sequence"/>
</dbReference>
<evidence type="ECO:0000256" key="6">
    <source>
        <dbReference type="SAM" id="Phobius"/>
    </source>
</evidence>
<dbReference type="PANTHER" id="PTHR34978">
    <property type="entry name" value="POSSIBLE SENSOR-TRANSDUCER PROTEIN BLAR"/>
    <property type="match status" value="1"/>
</dbReference>
<name>A0A370X904_9GAMM</name>
<organism evidence="8 9">
    <name type="scientific">Dyella monticola</name>
    <dbReference type="NCBI Taxonomy" id="1927958"/>
    <lineage>
        <taxon>Bacteria</taxon>
        <taxon>Pseudomonadati</taxon>
        <taxon>Pseudomonadota</taxon>
        <taxon>Gammaproteobacteria</taxon>
        <taxon>Lysobacterales</taxon>
        <taxon>Rhodanobacteraceae</taxon>
        <taxon>Dyella</taxon>
    </lineage>
</organism>
<dbReference type="EMBL" id="QRBE01000001">
    <property type="protein sequence ID" value="RDS84792.1"/>
    <property type="molecule type" value="Genomic_DNA"/>
</dbReference>
<evidence type="ECO:0000313" key="8">
    <source>
        <dbReference type="EMBL" id="RDS84792.1"/>
    </source>
</evidence>
<feature type="compositionally biased region" description="Pro residues" evidence="5">
    <location>
        <begin position="394"/>
        <end position="424"/>
    </location>
</feature>
<evidence type="ECO:0000256" key="2">
    <source>
        <dbReference type="ARBA" id="ARBA00022692"/>
    </source>
</evidence>
<comment type="subcellular location">
    <subcellularLocation>
        <location evidence="1">Membrane</location>
        <topology evidence="1">Single-pass membrane protein</topology>
    </subcellularLocation>
</comment>
<evidence type="ECO:0000256" key="5">
    <source>
        <dbReference type="SAM" id="MobiDB-lite"/>
    </source>
</evidence>
<feature type="region of interest" description="Disordered" evidence="5">
    <location>
        <begin position="394"/>
        <end position="431"/>
    </location>
</feature>
<reference evidence="8 9" key="1">
    <citation type="submission" date="2018-07" db="EMBL/GenBank/DDBJ databases">
        <title>Dyella monticola sp. nov. and Dyella psychrodurans sp. nov. isolated from monsoon evergreen broad-leaved forest soil of Dinghu Mountain, China.</title>
        <authorList>
            <person name="Gao Z."/>
            <person name="Qiu L."/>
        </authorList>
    </citation>
    <scope>NUCLEOTIDE SEQUENCE [LARGE SCALE GENOMIC DNA]</scope>
    <source>
        <strain evidence="8 9">4G-K06</strain>
    </source>
</reference>
<dbReference type="InterPro" id="IPR006260">
    <property type="entry name" value="TonB/TolA_C"/>
</dbReference>
<dbReference type="PROSITE" id="PS52015">
    <property type="entry name" value="TONB_CTD"/>
    <property type="match status" value="1"/>
</dbReference>
<sequence length="431" mass="47058">MIAMLLRMLLSISLGLVLALALRKPLRRAFGAGPAFTVWCMPLLLAAVPSLPMPATTSALHPIITALPVQAFVTADDAPTGAYTWLIALWLLGVVYGATNLALRYARMASGRANVPAAMRQRLLSEHPALPIQRVRLHDAGPAVMWAPRPWLLLPEDFFERHDTEAREMVLRHECSHLHRGDAWWSLLGECLLVLLWFHPLAWLALPRFQLDQELACDETVLRASPQHELPYARTLMHSTGVDAQPAMIPWLAEPQLKERLTMISRPPHSARRRRIGYATLAVLLASGATLAQTGTAPPPTTHASLDVRDETPPPPYPPDALTNRDHGLVLLKVLVGTDGTAHKIDVDPKTNASPELTKVASDAAMKWHFDPGVKNGKPVEEWVQVPVMFSLIPLPPHPPGPPPANMPPPPPPPPPLLPPPPAAQPSSSNS</sequence>
<dbReference type="PANTHER" id="PTHR34978:SF3">
    <property type="entry name" value="SLR0241 PROTEIN"/>
    <property type="match status" value="1"/>
</dbReference>
<comment type="caution">
    <text evidence="8">The sequence shown here is derived from an EMBL/GenBank/DDBJ whole genome shotgun (WGS) entry which is preliminary data.</text>
</comment>
<dbReference type="CDD" id="cd07341">
    <property type="entry name" value="M56_BlaR1_MecR1_like"/>
    <property type="match status" value="1"/>
</dbReference>
<dbReference type="AlphaFoldDB" id="A0A370X904"/>
<feature type="region of interest" description="Disordered" evidence="5">
    <location>
        <begin position="292"/>
        <end position="324"/>
    </location>
</feature>
<dbReference type="InterPro" id="IPR037682">
    <property type="entry name" value="TonB_C"/>
</dbReference>
<dbReference type="Pfam" id="PF05569">
    <property type="entry name" value="Peptidase_M56"/>
    <property type="match status" value="1"/>
</dbReference>
<dbReference type="Gene3D" id="3.30.1150.10">
    <property type="match status" value="1"/>
</dbReference>
<keyword evidence="2 6" id="KW-0812">Transmembrane</keyword>
<evidence type="ECO:0000259" key="7">
    <source>
        <dbReference type="PROSITE" id="PS52015"/>
    </source>
</evidence>
<gene>
    <name evidence="8" type="ORF">DWU98_02180</name>
</gene>
<feature type="transmembrane region" description="Helical" evidence="6">
    <location>
        <begin position="183"/>
        <end position="206"/>
    </location>
</feature>
<feature type="domain" description="TonB C-terminal" evidence="7">
    <location>
        <begin position="302"/>
        <end position="399"/>
    </location>
</feature>
<dbReference type="InterPro" id="IPR008756">
    <property type="entry name" value="Peptidase_M56"/>
</dbReference>
<dbReference type="SUPFAM" id="SSF74653">
    <property type="entry name" value="TolA/TonB C-terminal domain"/>
    <property type="match status" value="1"/>
</dbReference>
<dbReference type="GO" id="GO:0016020">
    <property type="term" value="C:membrane"/>
    <property type="evidence" value="ECO:0007669"/>
    <property type="project" value="UniProtKB-SubCell"/>
</dbReference>
<keyword evidence="4 6" id="KW-0472">Membrane</keyword>
<evidence type="ECO:0000256" key="3">
    <source>
        <dbReference type="ARBA" id="ARBA00022989"/>
    </source>
</evidence>
<protein>
    <submittedName>
        <fullName evidence="8">TonB family protein</fullName>
    </submittedName>
</protein>
<evidence type="ECO:0000313" key="9">
    <source>
        <dbReference type="Proteomes" id="UP000254258"/>
    </source>
</evidence>
<evidence type="ECO:0000256" key="1">
    <source>
        <dbReference type="ARBA" id="ARBA00004167"/>
    </source>
</evidence>
<feature type="transmembrane region" description="Helical" evidence="6">
    <location>
        <begin position="82"/>
        <end position="103"/>
    </location>
</feature>
<dbReference type="GO" id="GO:0055085">
    <property type="term" value="P:transmembrane transport"/>
    <property type="evidence" value="ECO:0007669"/>
    <property type="project" value="InterPro"/>
</dbReference>
<dbReference type="InterPro" id="IPR052173">
    <property type="entry name" value="Beta-lactam_resp_regulator"/>
</dbReference>
<dbReference type="NCBIfam" id="TIGR01352">
    <property type="entry name" value="tonB_Cterm"/>
    <property type="match status" value="1"/>
</dbReference>
<proteinExistence type="predicted"/>